<dbReference type="PANTHER" id="PTHR38782:SF1">
    <property type="entry name" value="SIGMA-E FACTOR REGULATORY PROTEIN RSEB"/>
    <property type="match status" value="1"/>
</dbReference>
<evidence type="ECO:0000256" key="2">
    <source>
        <dbReference type="ARBA" id="ARBA00008150"/>
    </source>
</evidence>
<evidence type="ECO:0000259" key="5">
    <source>
        <dbReference type="Pfam" id="PF03888"/>
    </source>
</evidence>
<dbReference type="InterPro" id="IPR038484">
    <property type="entry name" value="MucB/RseB_C_sf"/>
</dbReference>
<dbReference type="Pfam" id="PF03888">
    <property type="entry name" value="MucB_RseB"/>
    <property type="match status" value="1"/>
</dbReference>
<dbReference type="PIRSF" id="PIRSF005427">
    <property type="entry name" value="RseB"/>
    <property type="match status" value="1"/>
</dbReference>
<evidence type="ECO:0000259" key="6">
    <source>
        <dbReference type="Pfam" id="PF17188"/>
    </source>
</evidence>
<dbReference type="EMBL" id="LSZO01000047">
    <property type="protein sequence ID" value="KXU39049.1"/>
    <property type="molecule type" value="Genomic_DNA"/>
</dbReference>
<dbReference type="InterPro" id="IPR005588">
    <property type="entry name" value="MucB_RseB"/>
</dbReference>
<accession>A0A139SWS2</accession>
<comment type="similarity">
    <text evidence="2">Belongs to the RseB family.</text>
</comment>
<sequence>MRYLLLLVCLLPLKLLAITPLSPVDVLRRMQSAYEQQSFQGSFSYQRGGDFSTYRIWHQAEAGVVHERLLRLDGAVQEILREGDTTRCASAALQEALPLARHARQPLDLDRLRSVYDFGFTLSRVAGRETFALQLIPRDRDRYAMELYVDSKTHVLLKTVLLGEQGQTLESLQFLDFSPGSLPADALTPSSACLPATAQSIETAQPEPAGSWQLSYLPDGFRLLQVQKHESSKVTQLTYGDGLARFSVFIEPLNAQWREIPSRLFGSTALVSSRRRFAAADWMVTVVGEIPPSTAMMIASFITDAAR</sequence>
<keyword evidence="3" id="KW-0732">Signal</keyword>
<evidence type="ECO:0000256" key="4">
    <source>
        <dbReference type="ARBA" id="ARBA00022764"/>
    </source>
</evidence>
<organism evidence="7 8">
    <name type="scientific">Ventosimonas gracilis</name>
    <dbReference type="NCBI Taxonomy" id="1680762"/>
    <lineage>
        <taxon>Bacteria</taxon>
        <taxon>Pseudomonadati</taxon>
        <taxon>Pseudomonadota</taxon>
        <taxon>Gammaproteobacteria</taxon>
        <taxon>Pseudomonadales</taxon>
        <taxon>Ventosimonadaceae</taxon>
        <taxon>Ventosimonas</taxon>
    </lineage>
</organism>
<dbReference type="CDD" id="cd16327">
    <property type="entry name" value="RseB"/>
    <property type="match status" value="1"/>
</dbReference>
<evidence type="ECO:0000256" key="3">
    <source>
        <dbReference type="ARBA" id="ARBA00022729"/>
    </source>
</evidence>
<dbReference type="GO" id="GO:0045152">
    <property type="term" value="F:antisigma factor binding"/>
    <property type="evidence" value="ECO:0007669"/>
    <property type="project" value="TreeGrafter"/>
</dbReference>
<dbReference type="InterPro" id="IPR033434">
    <property type="entry name" value="MucB/RseB_N"/>
</dbReference>
<evidence type="ECO:0000256" key="1">
    <source>
        <dbReference type="ARBA" id="ARBA00004418"/>
    </source>
</evidence>
<dbReference type="RefSeq" id="WP_068387677.1">
    <property type="nucleotide sequence ID" value="NZ_LSZO01000047.1"/>
</dbReference>
<dbReference type="Proteomes" id="UP000072660">
    <property type="component" value="Unassembled WGS sequence"/>
</dbReference>
<dbReference type="OrthoDB" id="7067274at2"/>
<dbReference type="GO" id="GO:0032885">
    <property type="term" value="P:regulation of polysaccharide biosynthetic process"/>
    <property type="evidence" value="ECO:0007669"/>
    <property type="project" value="TreeGrafter"/>
</dbReference>
<evidence type="ECO:0000313" key="8">
    <source>
        <dbReference type="Proteomes" id="UP000072660"/>
    </source>
</evidence>
<reference evidence="7 8" key="1">
    <citation type="submission" date="2016-02" db="EMBL/GenBank/DDBJ databases">
        <authorList>
            <person name="Wen L."/>
            <person name="He K."/>
            <person name="Yang H."/>
        </authorList>
    </citation>
    <scope>NUCLEOTIDE SEQUENCE [LARGE SCALE GENOMIC DNA]</scope>
    <source>
        <strain evidence="7 8">CV58</strain>
    </source>
</reference>
<gene>
    <name evidence="7" type="ORF">AXE65_10645</name>
</gene>
<feature type="domain" description="MucB/RseB C-terminal" evidence="6">
    <location>
        <begin position="209"/>
        <end position="300"/>
    </location>
</feature>
<dbReference type="GO" id="GO:0030288">
    <property type="term" value="C:outer membrane-bounded periplasmic space"/>
    <property type="evidence" value="ECO:0007669"/>
    <property type="project" value="TreeGrafter"/>
</dbReference>
<dbReference type="PANTHER" id="PTHR38782">
    <property type="match status" value="1"/>
</dbReference>
<feature type="domain" description="MucB/RseB N-terminal" evidence="5">
    <location>
        <begin position="23"/>
        <end position="181"/>
    </location>
</feature>
<keyword evidence="4" id="KW-0574">Periplasm</keyword>
<protein>
    <submittedName>
        <fullName evidence="7">Uncharacterized protein</fullName>
    </submittedName>
</protein>
<comment type="subcellular location">
    <subcellularLocation>
        <location evidence="1">Periplasm</location>
    </subcellularLocation>
</comment>
<dbReference type="Pfam" id="PF17188">
    <property type="entry name" value="MucB_RseB_C"/>
    <property type="match status" value="1"/>
</dbReference>
<evidence type="ECO:0000313" key="7">
    <source>
        <dbReference type="EMBL" id="KXU39049.1"/>
    </source>
</evidence>
<dbReference type="Gene3D" id="2.50.20.10">
    <property type="entry name" value="Lipoprotein localisation LolA/LolB/LppX"/>
    <property type="match status" value="1"/>
</dbReference>
<keyword evidence="8" id="KW-1185">Reference proteome</keyword>
<dbReference type="Gene3D" id="3.30.200.100">
    <property type="entry name" value="MucB/RseB, C-terminal domain"/>
    <property type="match status" value="1"/>
</dbReference>
<name>A0A139SWS2_9GAMM</name>
<comment type="caution">
    <text evidence="7">The sequence shown here is derived from an EMBL/GenBank/DDBJ whole genome shotgun (WGS) entry which is preliminary data.</text>
</comment>
<dbReference type="AlphaFoldDB" id="A0A139SWS2"/>
<dbReference type="InterPro" id="IPR033436">
    <property type="entry name" value="MucB/RseB_C"/>
</dbReference>
<proteinExistence type="inferred from homology"/>